<feature type="region of interest" description="Disordered" evidence="2">
    <location>
        <begin position="370"/>
        <end position="420"/>
    </location>
</feature>
<keyword evidence="1" id="KW-0175">Coiled coil</keyword>
<protein>
    <submittedName>
        <fullName evidence="3">Uncharacterized protein</fullName>
    </submittedName>
</protein>
<feature type="region of interest" description="Disordered" evidence="2">
    <location>
        <begin position="323"/>
        <end position="355"/>
    </location>
</feature>
<organism evidence="3 4">
    <name type="scientific">Polarella glacialis</name>
    <name type="common">Dinoflagellate</name>
    <dbReference type="NCBI Taxonomy" id="89957"/>
    <lineage>
        <taxon>Eukaryota</taxon>
        <taxon>Sar</taxon>
        <taxon>Alveolata</taxon>
        <taxon>Dinophyceae</taxon>
        <taxon>Suessiales</taxon>
        <taxon>Suessiaceae</taxon>
        <taxon>Polarella</taxon>
    </lineage>
</organism>
<evidence type="ECO:0000256" key="2">
    <source>
        <dbReference type="SAM" id="MobiDB-lite"/>
    </source>
</evidence>
<evidence type="ECO:0000313" key="4">
    <source>
        <dbReference type="Proteomes" id="UP000626109"/>
    </source>
</evidence>
<name>A0A813LW92_POLGL</name>
<evidence type="ECO:0000313" key="3">
    <source>
        <dbReference type="EMBL" id="CAE8741507.1"/>
    </source>
</evidence>
<evidence type="ECO:0000256" key="1">
    <source>
        <dbReference type="SAM" id="Coils"/>
    </source>
</evidence>
<dbReference type="Proteomes" id="UP000626109">
    <property type="component" value="Unassembled WGS sequence"/>
</dbReference>
<proteinExistence type="predicted"/>
<feature type="compositionally biased region" description="Acidic residues" evidence="2">
    <location>
        <begin position="323"/>
        <end position="339"/>
    </location>
</feature>
<accession>A0A813LW92</accession>
<sequence length="888" mass="97073">MTLLCGRWTPIARTWASIKVPSAGNRMLSSVAAHAGPLTSRMPSAGQALLFPVALAGLAMSMWPFFDLFALPWACRRAIEEPKFVGEEGGGQQTKAAVQKLTALLERRGAGCAQDAQGQIIVLCGTEARGLVRDLVRSNPGPCAHIDWGQHLVMNPYELVAFRFLGPLGELLNTYVKAAIFIGSILSQRHPRTDAILYTNNAINNFRRALFCFKASGTRPLLIMGNVDFLVCTRKVTSCKETQGLAELLLLTAAQQTLSLTQEGFADIILVLSDDPEVIEGSAFHSICKHGSVFDVRRVWGQIRIDRHMASPLAAAQLEIISEEQEDEHSEEDDRDQNDENQAQQRQGNASDRELMEVEVNNVFGVCQREEHDNEHDARPHHREDEEDEVSQEMKREQGVQQDGLQDEEVEADRDFQQPEISGEVKTKRQETLTAAQLSEMMALIMSISAKMDITQIELEQELFYRNFILALGHRLRMQAGATLAAARGPVVDFCFVTEQRSEQMMLIWSAVGAYSERGTATVELRTLVELAGPTLTALRGLCAEYFEHHIPPLMRCLQQAQDQQFMTLQEIRASVERKADAKEVVELQQIKVLVAEEVSKRSEITGVSAMVRLQDLSSSMQRKADANNVPTLAQLKLLSARMDQKAEAEDAVSLAKVQELIAAALKESIRPVQDEALPAAAAAAQSAQLADLRELVGSLEGRMSTELAKVPVLLSQVEEITGGEEAKNSSDLRKIQLVIAAAGARFDKQLKELRQQIKHLQQEGVSAENLGADFASAGASPVKSSLGAAPGGENRWPGRVLGSGPPSEAGSDAGSYTGSMAGSMAGSVVGGLAPEERAELRKIQAVVGAAGTAFSKDLREVRRHIREVKEDLLGVKEQLVRQCMLAA</sequence>
<feature type="coiled-coil region" evidence="1">
    <location>
        <begin position="744"/>
        <end position="771"/>
    </location>
</feature>
<feature type="region of interest" description="Disordered" evidence="2">
    <location>
        <begin position="782"/>
        <end position="818"/>
    </location>
</feature>
<gene>
    <name evidence="3" type="ORF">PGLA2088_LOCUS50505</name>
</gene>
<feature type="compositionally biased region" description="Basic and acidic residues" evidence="2">
    <location>
        <begin position="370"/>
        <end position="384"/>
    </location>
</feature>
<reference evidence="3" key="1">
    <citation type="submission" date="2021-02" db="EMBL/GenBank/DDBJ databases">
        <authorList>
            <person name="Dougan E. K."/>
            <person name="Rhodes N."/>
            <person name="Thang M."/>
            <person name="Chan C."/>
        </authorList>
    </citation>
    <scope>NUCLEOTIDE SEQUENCE</scope>
</reference>
<dbReference type="EMBL" id="CAJNNW010037399">
    <property type="protein sequence ID" value="CAE8741507.1"/>
    <property type="molecule type" value="Genomic_DNA"/>
</dbReference>
<comment type="caution">
    <text evidence="3">The sequence shown here is derived from an EMBL/GenBank/DDBJ whole genome shotgun (WGS) entry which is preliminary data.</text>
</comment>
<dbReference type="AlphaFoldDB" id="A0A813LW92"/>